<proteinExistence type="predicted"/>
<evidence type="ECO:0000313" key="2">
    <source>
        <dbReference type="EMBL" id="KAF4078651.1"/>
    </source>
</evidence>
<gene>
    <name evidence="2" type="ORF">AMELA_G00201640</name>
</gene>
<protein>
    <submittedName>
        <fullName evidence="2">Uncharacterized protein</fullName>
    </submittedName>
</protein>
<dbReference type="AlphaFoldDB" id="A0A7J6A9M3"/>
<keyword evidence="3" id="KW-1185">Reference proteome</keyword>
<dbReference type="Proteomes" id="UP000593565">
    <property type="component" value="Unassembled WGS sequence"/>
</dbReference>
<evidence type="ECO:0000313" key="3">
    <source>
        <dbReference type="Proteomes" id="UP000593565"/>
    </source>
</evidence>
<feature type="region of interest" description="Disordered" evidence="1">
    <location>
        <begin position="138"/>
        <end position="166"/>
    </location>
</feature>
<accession>A0A7J6A9M3</accession>
<reference evidence="2 3" key="1">
    <citation type="submission" date="2020-02" db="EMBL/GenBank/DDBJ databases">
        <title>A chromosome-scale genome assembly of the black bullhead catfish (Ameiurus melas).</title>
        <authorList>
            <person name="Wen M."/>
            <person name="Zham M."/>
            <person name="Cabau C."/>
            <person name="Klopp C."/>
            <person name="Donnadieu C."/>
            <person name="Roques C."/>
            <person name="Bouchez O."/>
            <person name="Lampietro C."/>
            <person name="Jouanno E."/>
            <person name="Herpin A."/>
            <person name="Louis A."/>
            <person name="Berthelot C."/>
            <person name="Parey E."/>
            <person name="Roest-Crollius H."/>
            <person name="Braasch I."/>
            <person name="Postlethwait J."/>
            <person name="Robinson-Rechavi M."/>
            <person name="Echchiki A."/>
            <person name="Begum T."/>
            <person name="Montfort J."/>
            <person name="Schartl M."/>
            <person name="Bobe J."/>
            <person name="Guiguen Y."/>
        </authorList>
    </citation>
    <scope>NUCLEOTIDE SEQUENCE [LARGE SCALE GENOMIC DNA]</scope>
    <source>
        <strain evidence="2">M_S1</strain>
        <tissue evidence="2">Blood</tissue>
    </source>
</reference>
<name>A0A7J6A9M3_AMEME</name>
<evidence type="ECO:0000256" key="1">
    <source>
        <dbReference type="SAM" id="MobiDB-lite"/>
    </source>
</evidence>
<organism evidence="2 3">
    <name type="scientific">Ameiurus melas</name>
    <name type="common">Black bullhead</name>
    <name type="synonym">Silurus melas</name>
    <dbReference type="NCBI Taxonomy" id="219545"/>
    <lineage>
        <taxon>Eukaryota</taxon>
        <taxon>Metazoa</taxon>
        <taxon>Chordata</taxon>
        <taxon>Craniata</taxon>
        <taxon>Vertebrata</taxon>
        <taxon>Euteleostomi</taxon>
        <taxon>Actinopterygii</taxon>
        <taxon>Neopterygii</taxon>
        <taxon>Teleostei</taxon>
        <taxon>Ostariophysi</taxon>
        <taxon>Siluriformes</taxon>
        <taxon>Ictaluridae</taxon>
        <taxon>Ameiurus</taxon>
    </lineage>
</organism>
<feature type="region of interest" description="Disordered" evidence="1">
    <location>
        <begin position="230"/>
        <end position="257"/>
    </location>
</feature>
<feature type="compositionally biased region" description="Polar residues" evidence="1">
    <location>
        <begin position="231"/>
        <end position="257"/>
    </location>
</feature>
<dbReference type="EMBL" id="JAAGNN010000017">
    <property type="protein sequence ID" value="KAF4078651.1"/>
    <property type="molecule type" value="Genomic_DNA"/>
</dbReference>
<comment type="caution">
    <text evidence="2">The sequence shown here is derived from an EMBL/GenBank/DDBJ whole genome shotgun (WGS) entry which is preliminary data.</text>
</comment>
<sequence length="257" mass="26788">MKTADSGVFYCRCCATQTTATSATLDSHHTVGCGSNDGECFQFIYFFKMGNRQSVTITHPKADHEVKHVKKDEANGHAIPGLDLTDAVTCVTSVQQNIEPPPVTVTINVKPTPASVEANGTKAKALNVSVEAAGNQVSATTVSAEQKTPAESSTPAKDTPKQAETPSMFNKMFKKKTGPVSPASEANVAAEVVIVPEVQTDSKTSKATPASVEANGTKAKALNVSVEAAGNQVSATTVSAEQKIQQSPVRASQADTP</sequence>